<dbReference type="GO" id="GO:0004066">
    <property type="term" value="F:asparagine synthase (glutamine-hydrolyzing) activity"/>
    <property type="evidence" value="ECO:0007669"/>
    <property type="project" value="InterPro"/>
</dbReference>
<dbReference type="AlphaFoldDB" id="A0A7C5DCJ8"/>
<dbReference type="InterPro" id="IPR001962">
    <property type="entry name" value="Asn_synthase"/>
</dbReference>
<dbReference type="Gene3D" id="3.40.50.620">
    <property type="entry name" value="HUPs"/>
    <property type="match status" value="1"/>
</dbReference>
<protein>
    <recommendedName>
        <fullName evidence="1">Asparagine synthetase domain-containing protein</fullName>
    </recommendedName>
</protein>
<sequence length="117" mass="12896">LSRFAQWSVMKAARDREIPVLLDGQGGDEVFLGYERYYAWFLLELIKKAKARTIASAELSARSSCVSLAVAPYAPPSKNESGVMLRMPMMAGVVRSSVVPAQSSWRRQGVKGEFIIG</sequence>
<feature type="domain" description="Asparagine synthetase" evidence="1">
    <location>
        <begin position="3"/>
        <end position="48"/>
    </location>
</feature>
<proteinExistence type="predicted"/>
<evidence type="ECO:0000259" key="1">
    <source>
        <dbReference type="Pfam" id="PF00733"/>
    </source>
</evidence>
<dbReference type="EMBL" id="DRSK01000274">
    <property type="protein sequence ID" value="HHE08185.1"/>
    <property type="molecule type" value="Genomic_DNA"/>
</dbReference>
<dbReference type="Proteomes" id="UP000886059">
    <property type="component" value="Unassembled WGS sequence"/>
</dbReference>
<dbReference type="InterPro" id="IPR014729">
    <property type="entry name" value="Rossmann-like_a/b/a_fold"/>
</dbReference>
<feature type="non-terminal residue" evidence="2">
    <location>
        <position position="1"/>
    </location>
</feature>
<accession>A0A7C5DCJ8</accession>
<evidence type="ECO:0000313" key="2">
    <source>
        <dbReference type="EMBL" id="HHE08185.1"/>
    </source>
</evidence>
<comment type="caution">
    <text evidence="2">The sequence shown here is derived from an EMBL/GenBank/DDBJ whole genome shotgun (WGS) entry which is preliminary data.</text>
</comment>
<dbReference type="SUPFAM" id="SSF52402">
    <property type="entry name" value="Adenine nucleotide alpha hydrolases-like"/>
    <property type="match status" value="1"/>
</dbReference>
<organism evidence="2">
    <name type="scientific">Chlorobaculum parvum</name>
    <dbReference type="NCBI Taxonomy" id="274539"/>
    <lineage>
        <taxon>Bacteria</taxon>
        <taxon>Pseudomonadati</taxon>
        <taxon>Chlorobiota</taxon>
        <taxon>Chlorobiia</taxon>
        <taxon>Chlorobiales</taxon>
        <taxon>Chlorobiaceae</taxon>
        <taxon>Chlorobaculum</taxon>
    </lineage>
</organism>
<dbReference type="GO" id="GO:0006529">
    <property type="term" value="P:asparagine biosynthetic process"/>
    <property type="evidence" value="ECO:0007669"/>
    <property type="project" value="InterPro"/>
</dbReference>
<dbReference type="Pfam" id="PF00733">
    <property type="entry name" value="Asn_synthase"/>
    <property type="match status" value="1"/>
</dbReference>
<reference evidence="2" key="1">
    <citation type="journal article" date="2020" name="mSystems">
        <title>Genome- and Community-Level Interaction Insights into Carbon Utilization and Element Cycling Functions of Hydrothermarchaeota in Hydrothermal Sediment.</title>
        <authorList>
            <person name="Zhou Z."/>
            <person name="Liu Y."/>
            <person name="Xu W."/>
            <person name="Pan J."/>
            <person name="Luo Z.H."/>
            <person name="Li M."/>
        </authorList>
    </citation>
    <scope>NUCLEOTIDE SEQUENCE [LARGE SCALE GENOMIC DNA]</scope>
    <source>
        <strain evidence="2">HyVt-628</strain>
    </source>
</reference>
<name>A0A7C5DCJ8_9CHLB</name>
<gene>
    <name evidence="2" type="ORF">ENL01_04865</name>
</gene>